<evidence type="ECO:0000313" key="2">
    <source>
        <dbReference type="Proteomes" id="UP001630127"/>
    </source>
</evidence>
<gene>
    <name evidence="1" type="ORF">ACH5RR_018358</name>
</gene>
<sequence length="107" mass="12485">MLLLWNRDEDEVVKADTKPFMAGFNATEVVYYHSNIDPHRIIKNKVNGKLEVAKMTLLIVEKGWKAESKVDMPKRCLYQFLHRNSKEVRECKSVVHYADTICGQKMN</sequence>
<dbReference type="EMBL" id="JBJUIK010000008">
    <property type="protein sequence ID" value="KAL3520209.1"/>
    <property type="molecule type" value="Genomic_DNA"/>
</dbReference>
<proteinExistence type="predicted"/>
<evidence type="ECO:0000313" key="1">
    <source>
        <dbReference type="EMBL" id="KAL3520209.1"/>
    </source>
</evidence>
<reference evidence="1 2" key="1">
    <citation type="submission" date="2024-11" db="EMBL/GenBank/DDBJ databases">
        <title>A near-complete genome assembly of Cinchona calisaya.</title>
        <authorList>
            <person name="Lian D.C."/>
            <person name="Zhao X.W."/>
            <person name="Wei L."/>
        </authorList>
    </citation>
    <scope>NUCLEOTIDE SEQUENCE [LARGE SCALE GENOMIC DNA]</scope>
    <source>
        <tissue evidence="1">Nenye</tissue>
    </source>
</reference>
<comment type="caution">
    <text evidence="1">The sequence shown here is derived from an EMBL/GenBank/DDBJ whole genome shotgun (WGS) entry which is preliminary data.</text>
</comment>
<organism evidence="1 2">
    <name type="scientific">Cinchona calisaya</name>
    <dbReference type="NCBI Taxonomy" id="153742"/>
    <lineage>
        <taxon>Eukaryota</taxon>
        <taxon>Viridiplantae</taxon>
        <taxon>Streptophyta</taxon>
        <taxon>Embryophyta</taxon>
        <taxon>Tracheophyta</taxon>
        <taxon>Spermatophyta</taxon>
        <taxon>Magnoliopsida</taxon>
        <taxon>eudicotyledons</taxon>
        <taxon>Gunneridae</taxon>
        <taxon>Pentapetalae</taxon>
        <taxon>asterids</taxon>
        <taxon>lamiids</taxon>
        <taxon>Gentianales</taxon>
        <taxon>Rubiaceae</taxon>
        <taxon>Cinchonoideae</taxon>
        <taxon>Cinchoneae</taxon>
        <taxon>Cinchona</taxon>
    </lineage>
</organism>
<name>A0ABD2ZLR9_9GENT</name>
<evidence type="ECO:0008006" key="3">
    <source>
        <dbReference type="Google" id="ProtNLM"/>
    </source>
</evidence>
<protein>
    <recommendedName>
        <fullName evidence="3">Lipocalin</fullName>
    </recommendedName>
</protein>
<keyword evidence="2" id="KW-1185">Reference proteome</keyword>
<dbReference type="AlphaFoldDB" id="A0ABD2ZLR9"/>
<dbReference type="Proteomes" id="UP001630127">
    <property type="component" value="Unassembled WGS sequence"/>
</dbReference>
<accession>A0ABD2ZLR9</accession>